<dbReference type="AlphaFoldDB" id="A0A3Q9V0U6"/>
<dbReference type="RefSeq" id="WP_127888176.1">
    <property type="nucleotide sequence ID" value="NZ_CP028137.1"/>
</dbReference>
<gene>
    <name evidence="2" type="ORF">C1I64_18115</name>
</gene>
<dbReference type="KEGG" id="rfs:C1I64_18115"/>
<reference evidence="2 3" key="1">
    <citation type="submission" date="2018-03" db="EMBL/GenBank/DDBJ databases">
        <title>Bacteriophage NCPPB3778 and a type I-E CRISPR drive the evolution of the US Biological Select Agent, Rathayibacter toxicus.</title>
        <authorList>
            <person name="Davis E.W.II."/>
            <person name="Tabima J.F."/>
            <person name="Weisberg A.J."/>
            <person name="Dantas Lopes L."/>
            <person name="Wiseman M.S."/>
            <person name="Wiseman M.S."/>
            <person name="Pupko T."/>
            <person name="Belcher M.S."/>
            <person name="Sechler A.J."/>
            <person name="Tancos M.A."/>
            <person name="Schroeder B.K."/>
            <person name="Murray T.D."/>
            <person name="Luster D.G."/>
            <person name="Schneider W.L."/>
            <person name="Rogers E."/>
            <person name="Andreote F.D."/>
            <person name="Grunwald N.J."/>
            <person name="Putnam M.L."/>
            <person name="Chang J.H."/>
        </authorList>
    </citation>
    <scope>NUCLEOTIDE SEQUENCE [LARGE SCALE GENOMIC DNA]</scope>
    <source>
        <strain evidence="2 3">DSM 15932</strain>
    </source>
</reference>
<proteinExistence type="predicted"/>
<name>A0A3Q9V0U6_9MICO</name>
<evidence type="ECO:0000313" key="3">
    <source>
        <dbReference type="Proteomes" id="UP000285317"/>
    </source>
</evidence>
<keyword evidence="1" id="KW-0175">Coiled coil</keyword>
<protein>
    <recommendedName>
        <fullName evidence="4">Antitoxin HicB</fullName>
    </recommendedName>
</protein>
<evidence type="ECO:0000313" key="2">
    <source>
        <dbReference type="EMBL" id="AZZ53764.1"/>
    </source>
</evidence>
<sequence>MTSTDLLRTTERSFDAVVTREGRWWMIHVPALDAVTQSRSLREVPAMATGVVSALLDVEEEDLTIRLSYELPAEVATAWHEAEALRTQAEEAEDRAAALRREAVRTLLSTTHMSQADAGVMLGLSKQRVQQLAS</sequence>
<organism evidence="2 3">
    <name type="scientific">Rathayibacter festucae DSM 15932</name>
    <dbReference type="NCBI Taxonomy" id="1328866"/>
    <lineage>
        <taxon>Bacteria</taxon>
        <taxon>Bacillati</taxon>
        <taxon>Actinomycetota</taxon>
        <taxon>Actinomycetes</taxon>
        <taxon>Micrococcales</taxon>
        <taxon>Microbacteriaceae</taxon>
        <taxon>Rathayibacter</taxon>
    </lineage>
</organism>
<feature type="coiled-coil region" evidence="1">
    <location>
        <begin position="82"/>
        <end position="109"/>
    </location>
</feature>
<evidence type="ECO:0008006" key="4">
    <source>
        <dbReference type="Google" id="ProtNLM"/>
    </source>
</evidence>
<evidence type="ECO:0000256" key="1">
    <source>
        <dbReference type="SAM" id="Coils"/>
    </source>
</evidence>
<accession>A0A3Q9V0U6</accession>
<dbReference type="EMBL" id="CP028137">
    <property type="protein sequence ID" value="AZZ53764.1"/>
    <property type="molecule type" value="Genomic_DNA"/>
</dbReference>
<dbReference type="Proteomes" id="UP000285317">
    <property type="component" value="Chromosome"/>
</dbReference>